<dbReference type="EMBL" id="CP002000">
    <property type="protein sequence ID" value="ADJ43309.1"/>
    <property type="molecule type" value="Genomic_DNA"/>
</dbReference>
<evidence type="ECO:0000259" key="2">
    <source>
        <dbReference type="Pfam" id="PF01464"/>
    </source>
</evidence>
<dbReference type="KEGG" id="amd:AMED_1496"/>
<dbReference type="InterPro" id="IPR008258">
    <property type="entry name" value="Transglycosylase_SLT_dom_1"/>
</dbReference>
<dbReference type="OrthoDB" id="3765294at2"/>
<dbReference type="HOGENOM" id="CLU_1431831_0_0_11"/>
<dbReference type="Proteomes" id="UP000000328">
    <property type="component" value="Chromosome"/>
</dbReference>
<dbReference type="SUPFAM" id="SSF53955">
    <property type="entry name" value="Lysozyme-like"/>
    <property type="match status" value="1"/>
</dbReference>
<dbReference type="Pfam" id="PF01464">
    <property type="entry name" value="SLT"/>
    <property type="match status" value="1"/>
</dbReference>
<evidence type="ECO:0000256" key="1">
    <source>
        <dbReference type="SAM" id="MobiDB-lite"/>
    </source>
</evidence>
<feature type="region of interest" description="Disordered" evidence="1">
    <location>
        <begin position="1"/>
        <end position="33"/>
    </location>
</feature>
<name>A0A0H3CZF9_AMYMU</name>
<sequence>MMNRSTRTTTPSVDGHEPEPVHGSKREHPLHTLQTAAGNAAVARLVASVQRDDMDDPHLGPNAFGRPDPVDPRRAGGSAIKPDDITDAEDWIIEHESGWQPRAKAPTTSAFGLGQLLKSNRVKYLGAKADSTDPADQIRAFRAYVRDVYKTAERAKQFWMATQAKDPSLAPEDLRARAGNWIKKKFVGY</sequence>
<dbReference type="PATRIC" id="fig|749927.5.peg.1538"/>
<feature type="region of interest" description="Disordered" evidence="1">
    <location>
        <begin position="49"/>
        <end position="83"/>
    </location>
</feature>
<feature type="compositionally biased region" description="Polar residues" evidence="1">
    <location>
        <begin position="1"/>
        <end position="12"/>
    </location>
</feature>
<reference evidence="3 4" key="1">
    <citation type="journal article" date="2010" name="Cell Res.">
        <title>Complete genome sequence of the rifamycin SV-producing Amycolatopsis mediterranei U32 revealed its genetic characteristics in phylogeny and metabolism.</title>
        <authorList>
            <person name="Zhao W."/>
            <person name="Zhong Y."/>
            <person name="Yuan H."/>
            <person name="Wang J."/>
            <person name="Zheng H."/>
            <person name="Wang Y."/>
            <person name="Cen X."/>
            <person name="Xu F."/>
            <person name="Bai J."/>
            <person name="Han X."/>
            <person name="Lu G."/>
            <person name="Zhu Y."/>
            <person name="Shao Z."/>
            <person name="Yan H."/>
            <person name="Li C."/>
            <person name="Peng N."/>
            <person name="Zhang Z."/>
            <person name="Zhang Y."/>
            <person name="Lin W."/>
            <person name="Fan Y."/>
            <person name="Qin Z."/>
            <person name="Hu Y."/>
            <person name="Zhu B."/>
            <person name="Wang S."/>
            <person name="Ding X."/>
            <person name="Zhao G.P."/>
        </authorList>
    </citation>
    <scope>NUCLEOTIDE SEQUENCE [LARGE SCALE GENOMIC DNA]</scope>
    <source>
        <strain evidence="4">U-32</strain>
    </source>
</reference>
<feature type="domain" description="Transglycosylase SLT" evidence="2">
    <location>
        <begin position="92"/>
        <end position="154"/>
    </location>
</feature>
<accession>A0A0H3CZF9</accession>
<proteinExistence type="predicted"/>
<organism evidence="3 4">
    <name type="scientific">Amycolatopsis mediterranei (strain U-32)</name>
    <dbReference type="NCBI Taxonomy" id="749927"/>
    <lineage>
        <taxon>Bacteria</taxon>
        <taxon>Bacillati</taxon>
        <taxon>Actinomycetota</taxon>
        <taxon>Actinomycetes</taxon>
        <taxon>Pseudonocardiales</taxon>
        <taxon>Pseudonocardiaceae</taxon>
        <taxon>Amycolatopsis</taxon>
    </lineage>
</organism>
<feature type="compositionally biased region" description="Basic and acidic residues" evidence="1">
    <location>
        <begin position="14"/>
        <end position="30"/>
    </location>
</feature>
<gene>
    <name evidence="3" type="ordered locus">AMED_1496</name>
</gene>
<dbReference type="Gene3D" id="1.10.530.10">
    <property type="match status" value="1"/>
</dbReference>
<dbReference type="InterPro" id="IPR023346">
    <property type="entry name" value="Lysozyme-like_dom_sf"/>
</dbReference>
<evidence type="ECO:0000313" key="4">
    <source>
        <dbReference type="Proteomes" id="UP000000328"/>
    </source>
</evidence>
<protein>
    <submittedName>
        <fullName evidence="3">Lytic transglycosylase</fullName>
    </submittedName>
</protein>
<evidence type="ECO:0000313" key="3">
    <source>
        <dbReference type="EMBL" id="ADJ43309.1"/>
    </source>
</evidence>
<dbReference type="AlphaFoldDB" id="A0A0H3CZF9"/>